<gene>
    <name evidence="1" type="ORF">MKZ38_009606</name>
</gene>
<comment type="caution">
    <text evidence="1">The sequence shown here is derived from an EMBL/GenBank/DDBJ whole genome shotgun (WGS) entry which is preliminary data.</text>
</comment>
<dbReference type="AlphaFoldDB" id="A0AAD5RH06"/>
<evidence type="ECO:0000313" key="2">
    <source>
        <dbReference type="Proteomes" id="UP001201980"/>
    </source>
</evidence>
<dbReference type="EMBL" id="JAKWBI020000774">
    <property type="protein sequence ID" value="KAJ2892575.1"/>
    <property type="molecule type" value="Genomic_DNA"/>
</dbReference>
<reference evidence="1" key="1">
    <citation type="submission" date="2022-07" db="EMBL/GenBank/DDBJ databases">
        <title>Draft genome sequence of Zalerion maritima ATCC 34329, a (micro)plastics degrading marine fungus.</title>
        <authorList>
            <person name="Paco A."/>
            <person name="Goncalves M.F.M."/>
            <person name="Rocha-Santos T.A.P."/>
            <person name="Alves A."/>
        </authorList>
    </citation>
    <scope>NUCLEOTIDE SEQUENCE</scope>
    <source>
        <strain evidence="1">ATCC 34329</strain>
    </source>
</reference>
<proteinExistence type="predicted"/>
<organism evidence="1 2">
    <name type="scientific">Zalerion maritima</name>
    <dbReference type="NCBI Taxonomy" id="339359"/>
    <lineage>
        <taxon>Eukaryota</taxon>
        <taxon>Fungi</taxon>
        <taxon>Dikarya</taxon>
        <taxon>Ascomycota</taxon>
        <taxon>Pezizomycotina</taxon>
        <taxon>Sordariomycetes</taxon>
        <taxon>Lulworthiomycetidae</taxon>
        <taxon>Lulworthiales</taxon>
        <taxon>Lulworthiaceae</taxon>
        <taxon>Zalerion</taxon>
    </lineage>
</organism>
<accession>A0AAD5RH06</accession>
<keyword evidence="2" id="KW-1185">Reference proteome</keyword>
<evidence type="ECO:0000313" key="1">
    <source>
        <dbReference type="EMBL" id="KAJ2892575.1"/>
    </source>
</evidence>
<protein>
    <submittedName>
        <fullName evidence="1">Uncharacterized protein</fullName>
    </submittedName>
</protein>
<sequence length="104" mass="11574">MLILALAGLRKSQSCTFAEDPNYNPAVAPTTCVNFNSHFPIRDLALPFPSLLLHKAFASLVIVVSRWHAFSYLETTQDSKRTSIIAIQIGRQDFGEGWSPHMKA</sequence>
<dbReference type="Proteomes" id="UP001201980">
    <property type="component" value="Unassembled WGS sequence"/>
</dbReference>
<name>A0AAD5RH06_9PEZI</name>